<keyword evidence="6" id="KW-1185">Reference proteome</keyword>
<dbReference type="SUPFAM" id="SSF57196">
    <property type="entry name" value="EGF/Laminin"/>
    <property type="match status" value="2"/>
</dbReference>
<feature type="disulfide bond" evidence="3">
    <location>
        <begin position="162"/>
        <end position="172"/>
    </location>
</feature>
<evidence type="ECO:0000256" key="2">
    <source>
        <dbReference type="ARBA" id="ARBA00023157"/>
    </source>
</evidence>
<dbReference type="Gene3D" id="2.60.120.200">
    <property type="match status" value="1"/>
</dbReference>
<comment type="caution">
    <text evidence="3">Lacks conserved residue(s) required for the propagation of feature annotation.</text>
</comment>
<feature type="disulfide bond" evidence="3">
    <location>
        <begin position="311"/>
        <end position="320"/>
    </location>
</feature>
<dbReference type="InterPro" id="IPR013320">
    <property type="entry name" value="ConA-like_dom_sf"/>
</dbReference>
<dbReference type="PANTHER" id="PTHR14949:SF54">
    <property type="entry name" value="VWFD DOMAIN-CONTAINING PROTEIN"/>
    <property type="match status" value="1"/>
</dbReference>
<accession>A0A2T7PRC8</accession>
<keyword evidence="2 3" id="KW-1015">Disulfide bond</keyword>
<evidence type="ECO:0000256" key="1">
    <source>
        <dbReference type="ARBA" id="ARBA00022729"/>
    </source>
</evidence>
<dbReference type="OrthoDB" id="10045365at2759"/>
<evidence type="ECO:0000313" key="6">
    <source>
        <dbReference type="Proteomes" id="UP000245119"/>
    </source>
</evidence>
<evidence type="ECO:0000256" key="3">
    <source>
        <dbReference type="PROSITE-ProRule" id="PRU00076"/>
    </source>
</evidence>
<dbReference type="GO" id="GO:0005576">
    <property type="term" value="C:extracellular region"/>
    <property type="evidence" value="ECO:0007669"/>
    <property type="project" value="TreeGrafter"/>
</dbReference>
<dbReference type="PROSITE" id="PS50026">
    <property type="entry name" value="EGF_3"/>
    <property type="match status" value="3"/>
</dbReference>
<dbReference type="EMBL" id="PZQS01000002">
    <property type="protein sequence ID" value="PVD35981.1"/>
    <property type="molecule type" value="Genomic_DNA"/>
</dbReference>
<feature type="disulfide bond" evidence="3">
    <location>
        <begin position="293"/>
        <end position="303"/>
    </location>
</feature>
<dbReference type="Pfam" id="PF00008">
    <property type="entry name" value="EGF"/>
    <property type="match status" value="1"/>
</dbReference>
<keyword evidence="3" id="KW-0245">EGF-like domain</keyword>
<feature type="domain" description="EGF-like" evidence="4">
    <location>
        <begin position="289"/>
        <end position="321"/>
    </location>
</feature>
<dbReference type="PROSITE" id="PS00022">
    <property type="entry name" value="EGF_1"/>
    <property type="match status" value="4"/>
</dbReference>
<dbReference type="InterPro" id="IPR050969">
    <property type="entry name" value="Dev_Signal_Modulators"/>
</dbReference>
<dbReference type="InterPro" id="IPR000742">
    <property type="entry name" value="EGF"/>
</dbReference>
<dbReference type="SUPFAM" id="SSF49899">
    <property type="entry name" value="Concanavalin A-like lectins/glucanases"/>
    <property type="match status" value="1"/>
</dbReference>
<dbReference type="AlphaFoldDB" id="A0A2T7PRC8"/>
<gene>
    <name evidence="5" type="ORF">C0Q70_02951</name>
</gene>
<comment type="caution">
    <text evidence="5">The sequence shown here is derived from an EMBL/GenBank/DDBJ whole genome shotgun (WGS) entry which is preliminary data.</text>
</comment>
<dbReference type="GO" id="GO:0005102">
    <property type="term" value="F:signaling receptor binding"/>
    <property type="evidence" value="ECO:0007669"/>
    <property type="project" value="TreeGrafter"/>
</dbReference>
<sequence>MTLRRRAEQEGYSLVINDISGRQRIAVYIGRQLRLEYLDVPSKPVASLTFDVTVEPETWYHVAIKVQGRQAVLYFDCNIRHREEDEKGKQLPGNQPHAGDIEQLSISEDPQQAERQCHFQTGDHFELIKDDNGNNNGGGVITTTTVNPQKDTKTARPVAVTCRVPCQNGGTCNESGMCACPLGYTGDSCQSGMLLLQQHCAVLDVKMGEFVLILDTATVCSPPCVNSGQCIGNNQCACPYGSVGQDCQRKTDMTIFDYSFLPTRMPQRRVCVRYDKCRCPKGYTGQSCTQAVCRHGCANGGKCVSPNRCSCPANFRGKNCNKHTPAMTSPDTCNITCLNGGRCRKDTCRCPKHVFGRRCERRSCKYEPHNVPYKKTYKRIVKEEVMTRCGPWNWRTCVRTRLKYITITTDAVRTVYRCV</sequence>
<dbReference type="PANTHER" id="PTHR14949">
    <property type="entry name" value="EGF-LIKE-DOMAIN, MULTIPLE 7, 8"/>
    <property type="match status" value="1"/>
</dbReference>
<feature type="domain" description="EGF-like" evidence="4">
    <location>
        <begin position="158"/>
        <end position="190"/>
    </location>
</feature>
<dbReference type="STRING" id="400727.A0A2T7PRC8"/>
<keyword evidence="1" id="KW-0732">Signal</keyword>
<feature type="domain" description="EGF-like" evidence="4">
    <location>
        <begin position="216"/>
        <end position="248"/>
    </location>
</feature>
<dbReference type="PROSITE" id="PS01186">
    <property type="entry name" value="EGF_2"/>
    <property type="match status" value="1"/>
</dbReference>
<dbReference type="SMART" id="SM00181">
    <property type="entry name" value="EGF"/>
    <property type="match status" value="4"/>
</dbReference>
<evidence type="ECO:0000313" key="5">
    <source>
        <dbReference type="EMBL" id="PVD35981.1"/>
    </source>
</evidence>
<feature type="disulfide bond" evidence="3">
    <location>
        <begin position="220"/>
        <end position="230"/>
    </location>
</feature>
<feature type="disulfide bond" evidence="3">
    <location>
        <begin position="180"/>
        <end position="189"/>
    </location>
</feature>
<feature type="disulfide bond" evidence="3">
    <location>
        <begin position="238"/>
        <end position="247"/>
    </location>
</feature>
<name>A0A2T7PRC8_POMCA</name>
<dbReference type="Gene3D" id="2.10.25.10">
    <property type="entry name" value="Laminin"/>
    <property type="match status" value="3"/>
</dbReference>
<protein>
    <recommendedName>
        <fullName evidence="4">EGF-like domain-containing protein</fullName>
    </recommendedName>
</protein>
<proteinExistence type="predicted"/>
<evidence type="ECO:0000259" key="4">
    <source>
        <dbReference type="PROSITE" id="PS50026"/>
    </source>
</evidence>
<dbReference type="Proteomes" id="UP000245119">
    <property type="component" value="Linkage Group LG2"/>
</dbReference>
<reference evidence="5 6" key="1">
    <citation type="submission" date="2018-04" db="EMBL/GenBank/DDBJ databases">
        <title>The genome of golden apple snail Pomacea canaliculata provides insight into stress tolerance and invasive adaptation.</title>
        <authorList>
            <person name="Liu C."/>
            <person name="Liu B."/>
            <person name="Ren Y."/>
            <person name="Zhang Y."/>
            <person name="Wang H."/>
            <person name="Li S."/>
            <person name="Jiang F."/>
            <person name="Yin L."/>
            <person name="Zhang G."/>
            <person name="Qian W."/>
            <person name="Fan W."/>
        </authorList>
    </citation>
    <scope>NUCLEOTIDE SEQUENCE [LARGE SCALE GENOMIC DNA]</scope>
    <source>
        <strain evidence="5">SZHN2017</strain>
        <tissue evidence="5">Muscle</tissue>
    </source>
</reference>
<dbReference type="GO" id="GO:0009986">
    <property type="term" value="C:cell surface"/>
    <property type="evidence" value="ECO:0007669"/>
    <property type="project" value="TreeGrafter"/>
</dbReference>
<organism evidence="5 6">
    <name type="scientific">Pomacea canaliculata</name>
    <name type="common">Golden apple snail</name>
    <dbReference type="NCBI Taxonomy" id="400727"/>
    <lineage>
        <taxon>Eukaryota</taxon>
        <taxon>Metazoa</taxon>
        <taxon>Spiralia</taxon>
        <taxon>Lophotrochozoa</taxon>
        <taxon>Mollusca</taxon>
        <taxon>Gastropoda</taxon>
        <taxon>Caenogastropoda</taxon>
        <taxon>Architaenioglossa</taxon>
        <taxon>Ampullarioidea</taxon>
        <taxon>Ampullariidae</taxon>
        <taxon>Pomacea</taxon>
    </lineage>
</organism>